<name>A0A2W4TAD8_9GAMM</name>
<accession>A0A2W4TAD8</accession>
<dbReference type="Proteomes" id="UP000249396">
    <property type="component" value="Unassembled WGS sequence"/>
</dbReference>
<dbReference type="Pfam" id="PF06122">
    <property type="entry name" value="TraH"/>
    <property type="match status" value="1"/>
</dbReference>
<dbReference type="AlphaFoldDB" id="A0A2W4TAD8"/>
<gene>
    <name evidence="1" type="ORF">DM484_08085</name>
</gene>
<evidence type="ECO:0000313" key="2">
    <source>
        <dbReference type="Proteomes" id="UP000249396"/>
    </source>
</evidence>
<dbReference type="InterPro" id="IPR010927">
    <property type="entry name" value="T4SS_TraH"/>
</dbReference>
<protein>
    <submittedName>
        <fullName evidence="1">Uncharacterized protein</fullName>
    </submittedName>
</protein>
<proteinExistence type="predicted"/>
<dbReference type="EMBL" id="QJPH01000262">
    <property type="protein sequence ID" value="PZN81614.1"/>
    <property type="molecule type" value="Genomic_DNA"/>
</dbReference>
<sequence>MALWSSSPLSPRRTARAKAIPVTLPNLLRIKDLLNGSGANDYQSVQVYECDTTDMDGCLNPVAKGVSLVGLKQRVHEILAGSGGGNGLVYKFATNTGPLTQNEMAFMDGL</sequence>
<comment type="caution">
    <text evidence="1">The sequence shown here is derived from an EMBL/GenBank/DDBJ whole genome shotgun (WGS) entry which is preliminary data.</text>
</comment>
<evidence type="ECO:0000313" key="1">
    <source>
        <dbReference type="EMBL" id="PZN81614.1"/>
    </source>
</evidence>
<reference evidence="1 2" key="1">
    <citation type="journal article" date="2018" name="Aquat. Microb. Ecol.">
        <title>Gammaproteobacterial methanotrophs dominate.</title>
        <authorList>
            <person name="Rissanen A.J."/>
            <person name="Saarenheimo J."/>
            <person name="Tiirola M."/>
            <person name="Peura S."/>
            <person name="Aalto S.L."/>
            <person name="Karvinen A."/>
            <person name="Nykanen H."/>
        </authorList>
    </citation>
    <scope>NUCLEOTIDE SEQUENCE [LARGE SCALE GENOMIC DNA]</scope>
    <source>
        <strain evidence="1">AMbin10</strain>
    </source>
</reference>
<organism evidence="1 2">
    <name type="scientific">Candidatus Methylumidiphilus alinenensis</name>
    <dbReference type="NCBI Taxonomy" id="2202197"/>
    <lineage>
        <taxon>Bacteria</taxon>
        <taxon>Pseudomonadati</taxon>
        <taxon>Pseudomonadota</taxon>
        <taxon>Gammaproteobacteria</taxon>
        <taxon>Methylococcales</taxon>
        <taxon>Candidatus Methylumidiphilus</taxon>
    </lineage>
</organism>